<dbReference type="InterPro" id="IPR004607">
    <property type="entry name" value="GART"/>
</dbReference>
<dbReference type="Proteomes" id="UP000278983">
    <property type="component" value="Unassembled WGS sequence"/>
</dbReference>
<dbReference type="UniPathway" id="UPA00074">
    <property type="reaction ID" value="UER00126"/>
</dbReference>
<evidence type="ECO:0000256" key="3">
    <source>
        <dbReference type="ARBA" id="ARBA00022755"/>
    </source>
</evidence>
<dbReference type="Pfam" id="PF00551">
    <property type="entry name" value="Formyl_trans_N"/>
    <property type="match status" value="1"/>
</dbReference>
<keyword evidence="2 4" id="KW-0808">Transferase</keyword>
<feature type="binding site" evidence="4">
    <location>
        <position position="63"/>
    </location>
    <ligand>
        <name>(6R)-10-formyltetrahydrofolate</name>
        <dbReference type="ChEBI" id="CHEBI:195366"/>
    </ligand>
</feature>
<reference evidence="6 7" key="1">
    <citation type="submission" date="2018-12" db="EMBL/GenBank/DDBJ databases">
        <title>Genome sequencing of Prevotella sp. KCOM 3155 (= JS262).</title>
        <authorList>
            <person name="Kook J.-K."/>
            <person name="Park S.-N."/>
            <person name="Lim Y.K."/>
        </authorList>
    </citation>
    <scope>NUCLEOTIDE SEQUENCE [LARGE SCALE GENOMIC DNA]</scope>
    <source>
        <strain evidence="6 7">KCOM 3155</strain>
    </source>
</reference>
<evidence type="ECO:0000256" key="2">
    <source>
        <dbReference type="ARBA" id="ARBA00022679"/>
    </source>
</evidence>
<dbReference type="EMBL" id="RYYU01000001">
    <property type="protein sequence ID" value="RUL59143.1"/>
    <property type="molecule type" value="Genomic_DNA"/>
</dbReference>
<proteinExistence type="inferred from homology"/>
<evidence type="ECO:0000256" key="1">
    <source>
        <dbReference type="ARBA" id="ARBA00005054"/>
    </source>
</evidence>
<dbReference type="RefSeq" id="WP_126678313.1">
    <property type="nucleotide sequence ID" value="NZ_RYYU01000001.1"/>
</dbReference>
<dbReference type="SUPFAM" id="SSF53328">
    <property type="entry name" value="Formyltransferase"/>
    <property type="match status" value="1"/>
</dbReference>
<dbReference type="GO" id="GO:0004644">
    <property type="term" value="F:phosphoribosylglycinamide formyltransferase activity"/>
    <property type="evidence" value="ECO:0007669"/>
    <property type="project" value="UniProtKB-UniRule"/>
</dbReference>
<dbReference type="Gene3D" id="3.40.50.170">
    <property type="entry name" value="Formyl transferase, N-terminal domain"/>
    <property type="match status" value="1"/>
</dbReference>
<feature type="binding site" evidence="4">
    <location>
        <begin position="12"/>
        <end position="14"/>
    </location>
    <ligand>
        <name>N(1)-(5-phospho-beta-D-ribosyl)glycinamide</name>
        <dbReference type="ChEBI" id="CHEBI:143788"/>
    </ligand>
</feature>
<keyword evidence="7" id="KW-1185">Reference proteome</keyword>
<dbReference type="GO" id="GO:0005829">
    <property type="term" value="C:cytosol"/>
    <property type="evidence" value="ECO:0007669"/>
    <property type="project" value="TreeGrafter"/>
</dbReference>
<evidence type="ECO:0000313" key="7">
    <source>
        <dbReference type="Proteomes" id="UP000278983"/>
    </source>
</evidence>
<comment type="caution">
    <text evidence="6">The sequence shown here is derived from an EMBL/GenBank/DDBJ whole genome shotgun (WGS) entry which is preliminary data.</text>
</comment>
<evidence type="ECO:0000259" key="5">
    <source>
        <dbReference type="Pfam" id="PF00551"/>
    </source>
</evidence>
<evidence type="ECO:0000313" key="6">
    <source>
        <dbReference type="EMBL" id="RUL59143.1"/>
    </source>
</evidence>
<dbReference type="PANTHER" id="PTHR43369:SF2">
    <property type="entry name" value="PHOSPHORIBOSYLGLYCINAMIDE FORMYLTRANSFERASE"/>
    <property type="match status" value="1"/>
</dbReference>
<comment type="pathway">
    <text evidence="1 4">Purine metabolism; IMP biosynthesis via de novo pathway; N(2)-formyl-N(1)-(5-phospho-D-ribosyl)glycinamide from N(1)-(5-phospho-D-ribosyl)glycinamide (10-formyl THF route): step 1/1.</text>
</comment>
<comment type="function">
    <text evidence="4">Catalyzes the transfer of a formyl group from 10-formyltetrahydrofolate to 5-phospho-ribosyl-glycinamide (GAR), producing 5-phospho-ribosyl-N-formylglycinamide (FGAR) and tetrahydrofolate.</text>
</comment>
<evidence type="ECO:0000256" key="4">
    <source>
        <dbReference type="HAMAP-Rule" id="MF_01930"/>
    </source>
</evidence>
<name>A0A3S0WK49_9BACT</name>
<feature type="active site" description="Proton donor" evidence="4">
    <location>
        <position position="104"/>
    </location>
</feature>
<dbReference type="EC" id="2.1.2.2" evidence="4"/>
<comment type="catalytic activity">
    <reaction evidence="4">
        <text>N(1)-(5-phospho-beta-D-ribosyl)glycinamide + (6R)-10-formyltetrahydrofolate = N(2)-formyl-N(1)-(5-phospho-beta-D-ribosyl)glycinamide + (6S)-5,6,7,8-tetrahydrofolate + H(+)</text>
        <dbReference type="Rhea" id="RHEA:15053"/>
        <dbReference type="ChEBI" id="CHEBI:15378"/>
        <dbReference type="ChEBI" id="CHEBI:57453"/>
        <dbReference type="ChEBI" id="CHEBI:143788"/>
        <dbReference type="ChEBI" id="CHEBI:147286"/>
        <dbReference type="ChEBI" id="CHEBI:195366"/>
        <dbReference type="EC" id="2.1.2.2"/>
    </reaction>
</comment>
<dbReference type="OrthoDB" id="9806170at2"/>
<dbReference type="CDD" id="cd08645">
    <property type="entry name" value="FMT_core_GART"/>
    <property type="match status" value="1"/>
</dbReference>
<dbReference type="AlphaFoldDB" id="A0A3S0WK49"/>
<feature type="binding site" evidence="4">
    <location>
        <position position="102"/>
    </location>
    <ligand>
        <name>(6R)-10-formyltetrahydrofolate</name>
        <dbReference type="ChEBI" id="CHEBI:195366"/>
    </ligand>
</feature>
<gene>
    <name evidence="4" type="primary">purN</name>
    <name evidence="6" type="ORF">EHV08_04775</name>
</gene>
<dbReference type="InterPro" id="IPR002376">
    <property type="entry name" value="Formyl_transf_N"/>
</dbReference>
<protein>
    <recommendedName>
        <fullName evidence="4">Phosphoribosylglycinamide formyltransferase</fullName>
        <ecNumber evidence="4">2.1.2.2</ecNumber>
    </recommendedName>
    <alternativeName>
        <fullName evidence="4">5'-phosphoribosylglycinamide transformylase</fullName>
    </alternativeName>
    <alternativeName>
        <fullName evidence="4">GAR transformylase</fullName>
        <shortName evidence="4">GART</shortName>
    </alternativeName>
</protein>
<dbReference type="PANTHER" id="PTHR43369">
    <property type="entry name" value="PHOSPHORIBOSYLGLYCINAMIDE FORMYLTRANSFERASE"/>
    <property type="match status" value="1"/>
</dbReference>
<organism evidence="6 7">
    <name type="scientific">Prevotella koreensis</name>
    <dbReference type="NCBI Taxonomy" id="2490854"/>
    <lineage>
        <taxon>Bacteria</taxon>
        <taxon>Pseudomonadati</taxon>
        <taxon>Bacteroidota</taxon>
        <taxon>Bacteroidia</taxon>
        <taxon>Bacteroidales</taxon>
        <taxon>Prevotellaceae</taxon>
        <taxon>Prevotella</taxon>
    </lineage>
</organism>
<feature type="domain" description="Formyl transferase N-terminal" evidence="5">
    <location>
        <begin position="2"/>
        <end position="182"/>
    </location>
</feature>
<dbReference type="InterPro" id="IPR036477">
    <property type="entry name" value="Formyl_transf_N_sf"/>
</dbReference>
<dbReference type="HAMAP" id="MF_01930">
    <property type="entry name" value="PurN"/>
    <property type="match status" value="1"/>
</dbReference>
<feature type="site" description="Raises pKa of active site His" evidence="4">
    <location>
        <position position="145"/>
    </location>
</feature>
<comment type="caution">
    <text evidence="4">Lacks conserved residue(s) required for the propagation of feature annotation.</text>
</comment>
<sequence length="189" mass="20616">MKKIAIFVSGNGTNCENLIRHFLSSETARVEIVISNRADAFALTRAGNLGVESAVIGKADFAKPDNVLPLLKKHGIDYIVLAGFLLMVPDYLINEYDGRILNIHPSLLPKYGGRGMYGHHVHEAVKAAGETETGITIHRVSNVCDGGEIVAQFKVSLTAADEVSDIEAKIHELEMKHFPEVVEKEIGLI</sequence>
<dbReference type="GO" id="GO:0006189">
    <property type="term" value="P:'de novo' IMP biosynthetic process"/>
    <property type="evidence" value="ECO:0007669"/>
    <property type="project" value="UniProtKB-UniRule"/>
</dbReference>
<comment type="similarity">
    <text evidence="4">Belongs to the GART family.</text>
</comment>
<keyword evidence="3 4" id="KW-0658">Purine biosynthesis</keyword>
<accession>A0A3S0WK49</accession>